<sequence length="139" mass="15455">MRGGNLRIALETTSHDIQADATIPGYKRNCNNHSTSLLSTPVWTMYCNGRRAGYAVRRRPGKNDLEALKLMGSVVTGAGVISKKELNNAPNDVVGDDELMYLRANFERVCGSENSESFHLIDPDESIGQELSVFFYRSR</sequence>
<name>A0A803PDD4_CANSA</name>
<dbReference type="InterPro" id="IPR006460">
    <property type="entry name" value="MIZ1-like_pln"/>
</dbReference>
<dbReference type="AlphaFoldDB" id="A0A803PDD4"/>
<keyword evidence="2" id="KW-1185">Reference proteome</keyword>
<proteinExistence type="predicted"/>
<evidence type="ECO:0000313" key="1">
    <source>
        <dbReference type="EnsemblPlants" id="cds.evm.model.04.1503"/>
    </source>
</evidence>
<accession>A0A803PDD4</accession>
<dbReference type="PANTHER" id="PTHR31276">
    <property type="match status" value="1"/>
</dbReference>
<evidence type="ECO:0000313" key="2">
    <source>
        <dbReference type="Proteomes" id="UP000596661"/>
    </source>
</evidence>
<evidence type="ECO:0008006" key="3">
    <source>
        <dbReference type="Google" id="ProtNLM"/>
    </source>
</evidence>
<dbReference type="PANTHER" id="PTHR31276:SF10">
    <property type="entry name" value="PROTEIN MIZU-KUSSEI 1-LIKE"/>
    <property type="match status" value="1"/>
</dbReference>
<dbReference type="EnsemblPlants" id="evm.model.04.1503">
    <property type="protein sequence ID" value="cds.evm.model.04.1503"/>
    <property type="gene ID" value="evm.TU.04.1503"/>
</dbReference>
<dbReference type="EMBL" id="UZAU01000390">
    <property type="status" value="NOT_ANNOTATED_CDS"/>
    <property type="molecule type" value="Genomic_DNA"/>
</dbReference>
<dbReference type="GO" id="GO:0010274">
    <property type="term" value="P:hydrotropism"/>
    <property type="evidence" value="ECO:0007669"/>
    <property type="project" value="InterPro"/>
</dbReference>
<dbReference type="Gramene" id="evm.model.04.1503">
    <property type="protein sequence ID" value="cds.evm.model.04.1503"/>
    <property type="gene ID" value="evm.TU.04.1503"/>
</dbReference>
<protein>
    <recommendedName>
        <fullName evidence="3">Protein MIZU-KUSSEI 1</fullName>
    </recommendedName>
</protein>
<reference evidence="1" key="2">
    <citation type="submission" date="2021-03" db="UniProtKB">
        <authorList>
            <consortium name="EnsemblPlants"/>
        </authorList>
    </citation>
    <scope>IDENTIFICATION</scope>
</reference>
<dbReference type="Proteomes" id="UP000596661">
    <property type="component" value="Chromosome 4"/>
</dbReference>
<dbReference type="NCBIfam" id="TIGR01570">
    <property type="entry name" value="A_thal_3588"/>
    <property type="match status" value="1"/>
</dbReference>
<reference evidence="1" key="1">
    <citation type="submission" date="2018-11" db="EMBL/GenBank/DDBJ databases">
        <authorList>
            <person name="Grassa J C."/>
        </authorList>
    </citation>
    <scope>NUCLEOTIDE SEQUENCE [LARGE SCALE GENOMIC DNA]</scope>
</reference>
<dbReference type="Pfam" id="PF04759">
    <property type="entry name" value="DUF617"/>
    <property type="match status" value="1"/>
</dbReference>
<organism evidence="1 2">
    <name type="scientific">Cannabis sativa</name>
    <name type="common">Hemp</name>
    <name type="synonym">Marijuana</name>
    <dbReference type="NCBI Taxonomy" id="3483"/>
    <lineage>
        <taxon>Eukaryota</taxon>
        <taxon>Viridiplantae</taxon>
        <taxon>Streptophyta</taxon>
        <taxon>Embryophyta</taxon>
        <taxon>Tracheophyta</taxon>
        <taxon>Spermatophyta</taxon>
        <taxon>Magnoliopsida</taxon>
        <taxon>eudicotyledons</taxon>
        <taxon>Gunneridae</taxon>
        <taxon>Pentapetalae</taxon>
        <taxon>rosids</taxon>
        <taxon>fabids</taxon>
        <taxon>Rosales</taxon>
        <taxon>Cannabaceae</taxon>
        <taxon>Cannabis</taxon>
    </lineage>
</organism>